<dbReference type="Pfam" id="PF21292">
    <property type="entry name" value="EME1-MUS81_C"/>
    <property type="match status" value="1"/>
</dbReference>
<dbReference type="Gene3D" id="1.10.150.670">
    <property type="entry name" value="Crossover junction endonuclease EME1, DNA-binding domain"/>
    <property type="match status" value="1"/>
</dbReference>
<proteinExistence type="inferred from homology"/>
<dbReference type="PANTHER" id="PTHR21077:SF5">
    <property type="entry name" value="CROSSOVER JUNCTION ENDONUCLEASE MMS4"/>
    <property type="match status" value="1"/>
</dbReference>
<dbReference type="GO" id="GO:0000712">
    <property type="term" value="P:resolution of meiotic recombination intermediates"/>
    <property type="evidence" value="ECO:0007669"/>
    <property type="project" value="TreeGrafter"/>
</dbReference>
<keyword evidence="12" id="KW-0539">Nucleus</keyword>
<dbReference type="OrthoDB" id="343092at2759"/>
<evidence type="ECO:0000256" key="1">
    <source>
        <dbReference type="ARBA" id="ARBA00001946"/>
    </source>
</evidence>
<evidence type="ECO:0000256" key="13">
    <source>
        <dbReference type="ARBA" id="ARBA00023254"/>
    </source>
</evidence>
<comment type="cofactor">
    <cofactor evidence="1">
        <name>Mg(2+)</name>
        <dbReference type="ChEBI" id="CHEBI:18420"/>
    </cofactor>
</comment>
<evidence type="ECO:0000256" key="14">
    <source>
        <dbReference type="SAM" id="MobiDB-lite"/>
    </source>
</evidence>
<feature type="compositionally biased region" description="Polar residues" evidence="14">
    <location>
        <begin position="205"/>
        <end position="223"/>
    </location>
</feature>
<evidence type="ECO:0000256" key="8">
    <source>
        <dbReference type="ARBA" id="ARBA00022801"/>
    </source>
</evidence>
<dbReference type="Proteomes" id="UP000242875">
    <property type="component" value="Unassembled WGS sequence"/>
</dbReference>
<dbReference type="EMBL" id="MVBO01000010">
    <property type="protein sequence ID" value="OZJ05768.1"/>
    <property type="molecule type" value="Genomic_DNA"/>
</dbReference>
<evidence type="ECO:0000313" key="16">
    <source>
        <dbReference type="EMBL" id="OZJ05768.1"/>
    </source>
</evidence>
<evidence type="ECO:0000256" key="4">
    <source>
        <dbReference type="ARBA" id="ARBA00022722"/>
    </source>
</evidence>
<evidence type="ECO:0000256" key="2">
    <source>
        <dbReference type="ARBA" id="ARBA00004123"/>
    </source>
</evidence>
<dbReference type="InterPro" id="IPR006166">
    <property type="entry name" value="ERCC4_domain"/>
</dbReference>
<dbReference type="SMART" id="SM00891">
    <property type="entry name" value="ERCC4"/>
    <property type="match status" value="1"/>
</dbReference>
<keyword evidence="6" id="KW-0255">Endonuclease</keyword>
<evidence type="ECO:0000259" key="15">
    <source>
        <dbReference type="SMART" id="SM00891"/>
    </source>
</evidence>
<evidence type="ECO:0000256" key="5">
    <source>
        <dbReference type="ARBA" id="ARBA00022723"/>
    </source>
</evidence>
<accession>A0A261Y5C5</accession>
<evidence type="ECO:0000256" key="6">
    <source>
        <dbReference type="ARBA" id="ARBA00022759"/>
    </source>
</evidence>
<dbReference type="PANTHER" id="PTHR21077">
    <property type="entry name" value="EME1 PROTEIN"/>
    <property type="match status" value="1"/>
</dbReference>
<protein>
    <recommendedName>
        <fullName evidence="15">ERCC4 domain-containing protein</fullName>
    </recommendedName>
</protein>
<dbReference type="GO" id="GO:0048476">
    <property type="term" value="C:Holliday junction resolvase complex"/>
    <property type="evidence" value="ECO:0007669"/>
    <property type="project" value="InterPro"/>
</dbReference>
<dbReference type="GO" id="GO:0031573">
    <property type="term" value="P:mitotic intra-S DNA damage checkpoint signaling"/>
    <property type="evidence" value="ECO:0007669"/>
    <property type="project" value="TreeGrafter"/>
</dbReference>
<evidence type="ECO:0000256" key="9">
    <source>
        <dbReference type="ARBA" id="ARBA00022842"/>
    </source>
</evidence>
<gene>
    <name evidence="16" type="ORF">BZG36_01308</name>
</gene>
<dbReference type="GO" id="GO:0046872">
    <property type="term" value="F:metal ion binding"/>
    <property type="evidence" value="ECO:0007669"/>
    <property type="project" value="UniProtKB-KW"/>
</dbReference>
<feature type="region of interest" description="Disordered" evidence="14">
    <location>
        <begin position="124"/>
        <end position="260"/>
    </location>
</feature>
<evidence type="ECO:0000313" key="17">
    <source>
        <dbReference type="Proteomes" id="UP000242875"/>
    </source>
</evidence>
<dbReference type="GO" id="GO:0006302">
    <property type="term" value="P:double-strand break repair"/>
    <property type="evidence" value="ECO:0007669"/>
    <property type="project" value="TreeGrafter"/>
</dbReference>
<comment type="similarity">
    <text evidence="3">Belongs to the EME1/MMS4 family.</text>
</comment>
<dbReference type="GO" id="GO:0008821">
    <property type="term" value="F:crossover junction DNA endonuclease activity"/>
    <property type="evidence" value="ECO:0007669"/>
    <property type="project" value="TreeGrafter"/>
</dbReference>
<name>A0A261Y5C5_9FUNG</name>
<evidence type="ECO:0000256" key="12">
    <source>
        <dbReference type="ARBA" id="ARBA00023242"/>
    </source>
</evidence>
<keyword evidence="7" id="KW-0227">DNA damage</keyword>
<evidence type="ECO:0000256" key="11">
    <source>
        <dbReference type="ARBA" id="ARBA00023204"/>
    </source>
</evidence>
<dbReference type="CDD" id="cd20085">
    <property type="entry name" value="XPF_nuclease_Mms4"/>
    <property type="match status" value="1"/>
</dbReference>
<comment type="subcellular location">
    <subcellularLocation>
        <location evidence="2">Nucleus</location>
    </subcellularLocation>
</comment>
<evidence type="ECO:0000256" key="10">
    <source>
        <dbReference type="ARBA" id="ARBA00023172"/>
    </source>
</evidence>
<reference evidence="16 17" key="1">
    <citation type="journal article" date="2017" name="Mycologia">
        <title>Bifiguratus adelaidae, gen. et sp. nov., a new member of Mucoromycotina in endophytic and soil-dwelling habitats.</title>
        <authorList>
            <person name="Torres-Cruz T.J."/>
            <person name="Billingsley Tobias T.L."/>
            <person name="Almatruk M."/>
            <person name="Hesse C."/>
            <person name="Kuske C.R."/>
            <person name="Desiro A."/>
            <person name="Benucci G.M."/>
            <person name="Bonito G."/>
            <person name="Stajich J.E."/>
            <person name="Dunlap C."/>
            <person name="Arnold A.E."/>
            <person name="Porras-Alfaro A."/>
        </authorList>
    </citation>
    <scope>NUCLEOTIDE SEQUENCE [LARGE SCALE GENOMIC DNA]</scope>
    <source>
        <strain evidence="16 17">AZ0501</strain>
    </source>
</reference>
<keyword evidence="17" id="KW-1185">Reference proteome</keyword>
<keyword evidence="10" id="KW-0233">DNA recombination</keyword>
<feature type="compositionally biased region" description="Polar residues" evidence="14">
    <location>
        <begin position="132"/>
        <end position="149"/>
    </location>
</feature>
<evidence type="ECO:0000256" key="3">
    <source>
        <dbReference type="ARBA" id="ARBA00005313"/>
    </source>
</evidence>
<comment type="caution">
    <text evidence="16">The sequence shown here is derived from an EMBL/GenBank/DDBJ whole genome shotgun (WGS) entry which is preliminary data.</text>
</comment>
<dbReference type="GO" id="GO:0005634">
    <property type="term" value="C:nucleus"/>
    <property type="evidence" value="ECO:0007669"/>
    <property type="project" value="UniProtKB-SubCell"/>
</dbReference>
<keyword evidence="8" id="KW-0378">Hydrolase</keyword>
<dbReference type="Pfam" id="PF02732">
    <property type="entry name" value="ERCC4"/>
    <property type="match status" value="1"/>
</dbReference>
<feature type="compositionally biased region" description="Basic and acidic residues" evidence="14">
    <location>
        <begin position="228"/>
        <end position="260"/>
    </location>
</feature>
<dbReference type="InterPro" id="IPR033310">
    <property type="entry name" value="Mms4/EME1/EME2"/>
</dbReference>
<keyword evidence="11" id="KW-0234">DNA repair</keyword>
<feature type="compositionally biased region" description="Basic and acidic residues" evidence="14">
    <location>
        <begin position="187"/>
        <end position="202"/>
    </location>
</feature>
<keyword evidence="9" id="KW-0460">Magnesium</keyword>
<evidence type="ECO:0000256" key="7">
    <source>
        <dbReference type="ARBA" id="ARBA00022763"/>
    </source>
</evidence>
<dbReference type="AlphaFoldDB" id="A0A261Y5C5"/>
<organism evidence="16 17">
    <name type="scientific">Bifiguratus adelaidae</name>
    <dbReference type="NCBI Taxonomy" id="1938954"/>
    <lineage>
        <taxon>Eukaryota</taxon>
        <taxon>Fungi</taxon>
        <taxon>Fungi incertae sedis</taxon>
        <taxon>Mucoromycota</taxon>
        <taxon>Mucoromycotina</taxon>
        <taxon>Endogonomycetes</taxon>
        <taxon>Endogonales</taxon>
        <taxon>Endogonales incertae sedis</taxon>
        <taxon>Bifiguratus</taxon>
    </lineage>
</organism>
<dbReference type="InterPro" id="IPR047521">
    <property type="entry name" value="XPF_nuclease_EME1_ascomycetes"/>
</dbReference>
<dbReference type="Gene3D" id="3.40.50.10130">
    <property type="match status" value="1"/>
</dbReference>
<keyword evidence="5" id="KW-0479">Metal-binding</keyword>
<sequence>MNDPSQSLVVLLDDSDEGTPTAASKQLTPITKGKLPISPLDSIFDSDTSLLEEVSPTKRDSTLAHRVLGSGASYIETPLNSRHHHINLDLSPLDVHSTIKHGQQISQSASPLAVQEMTHRHFIRALSDHSHSPVTSRNTLPKSSRSQPTDDFISLSDSSEDDTPAEPQKSIYSEETASNHHQKRTLNCKDAKSFKSDFDMDKNTPIPNISVRSLNVKQPAANQKRSRSKSDSKNDAAEAKRQRKEERERKKAQKEEEAKKAKAFRIANKLKLNKNETMQELIIHAEESLINSNIGTDLRAACEMKNVGLCSFTSTIPHVIIWERRIQATYDEARDVFIPLPSEQIVEERMVLCVLDAEKFATLVMEGNVEVHMKRIQSIYPTYRLIYMFQGIQNYFKEKKRKAKQNFEQSVRAGMEQAGIELPVAASRKRKNPATDLASDGPSCEEIEDKLLWLQVIGKCLIVHTKDAEESAEWILILTGDISAKPYKSRLTKGLSFADRAVKSGKDAGDTWEKMLQEVRGITPSVANSIRAEYSSIRALFDGYAKCGSTAQMEQMLAGVEITNQFAVTRERNVNRPTSKRIFQLFTSTDPTLQFM</sequence>
<keyword evidence="4" id="KW-0540">Nuclease</keyword>
<feature type="domain" description="ERCC4" evidence="15">
    <location>
        <begin position="293"/>
        <end position="545"/>
    </location>
</feature>
<dbReference type="GO" id="GO:0031297">
    <property type="term" value="P:replication fork processing"/>
    <property type="evidence" value="ECO:0007669"/>
    <property type="project" value="TreeGrafter"/>
</dbReference>
<keyword evidence="13" id="KW-0469">Meiosis</keyword>
<dbReference type="GO" id="GO:0003677">
    <property type="term" value="F:DNA binding"/>
    <property type="evidence" value="ECO:0007669"/>
    <property type="project" value="InterPro"/>
</dbReference>
<dbReference type="InterPro" id="IPR042530">
    <property type="entry name" value="EME1/EME2_C"/>
</dbReference>